<dbReference type="NCBIfam" id="TIGR00106">
    <property type="entry name" value="MTH1187 family thiamine-binding protein"/>
    <property type="match status" value="1"/>
</dbReference>
<dbReference type="Pfam" id="PF01910">
    <property type="entry name" value="Thiamine_BP"/>
    <property type="match status" value="1"/>
</dbReference>
<name>A0ABD5P082_9EURY</name>
<comment type="caution">
    <text evidence="4">The sequence shown here is derived from an EMBL/GenBank/DDBJ whole genome shotgun (WGS) entry which is preliminary data.</text>
</comment>
<dbReference type="SUPFAM" id="SSF89957">
    <property type="entry name" value="MTH1187/YkoF-like"/>
    <property type="match status" value="1"/>
</dbReference>
<proteinExistence type="inferred from homology"/>
<feature type="region of interest" description="Disordered" evidence="2">
    <location>
        <begin position="80"/>
        <end position="103"/>
    </location>
</feature>
<dbReference type="PANTHER" id="PTHR33777">
    <property type="entry name" value="UPF0045 PROTEIN ECM15"/>
    <property type="match status" value="1"/>
</dbReference>
<dbReference type="AlphaFoldDB" id="A0ABD5P082"/>
<feature type="domain" description="Thiamine-binding protein" evidence="3">
    <location>
        <begin position="6"/>
        <end position="92"/>
    </location>
</feature>
<evidence type="ECO:0000259" key="3">
    <source>
        <dbReference type="Pfam" id="PF01910"/>
    </source>
</evidence>
<dbReference type="EMBL" id="JBHSDJ010000093">
    <property type="protein sequence ID" value="MFC4247733.1"/>
    <property type="molecule type" value="Genomic_DNA"/>
</dbReference>
<dbReference type="RefSeq" id="WP_246975761.1">
    <property type="nucleotide sequence ID" value="NZ_CP095398.1"/>
</dbReference>
<accession>A0ABD5P082</accession>
<dbReference type="InterPro" id="IPR029756">
    <property type="entry name" value="MTH1187/YkoF-like"/>
</dbReference>
<reference evidence="4 5" key="1">
    <citation type="journal article" date="2014" name="Int. J. Syst. Evol. Microbiol.">
        <title>Complete genome sequence of Corynebacterium casei LMG S-19264T (=DSM 44701T), isolated from a smear-ripened cheese.</title>
        <authorList>
            <consortium name="US DOE Joint Genome Institute (JGI-PGF)"/>
            <person name="Walter F."/>
            <person name="Albersmeier A."/>
            <person name="Kalinowski J."/>
            <person name="Ruckert C."/>
        </authorList>
    </citation>
    <scope>NUCLEOTIDE SEQUENCE [LARGE SCALE GENOMIC DNA]</scope>
    <source>
        <strain evidence="4 5">IBRC-M 10912</strain>
    </source>
</reference>
<dbReference type="InterPro" id="IPR051614">
    <property type="entry name" value="UPF0045_domain"/>
</dbReference>
<evidence type="ECO:0000256" key="1">
    <source>
        <dbReference type="ARBA" id="ARBA00010272"/>
    </source>
</evidence>
<dbReference type="PANTHER" id="PTHR33777:SF1">
    <property type="entry name" value="UPF0045 PROTEIN ECM15"/>
    <property type="match status" value="1"/>
</dbReference>
<comment type="similarity">
    <text evidence="1">Belongs to the UPF0045 family.</text>
</comment>
<dbReference type="Gene3D" id="3.30.70.930">
    <property type="match status" value="1"/>
</dbReference>
<dbReference type="GeneID" id="71855809"/>
<sequence>MTAIGELNVVPIREGSMSEEIAKAVDALEAFDVAYETNPMGTIVEADDASELFAAAEAAHAAVDEDRVITTLKVDDKRTVDQRASEKVDAVERRLGREARQGE</sequence>
<protein>
    <submittedName>
        <fullName evidence="4">MTH1187 family thiamine-binding protein</fullName>
    </submittedName>
</protein>
<evidence type="ECO:0000313" key="5">
    <source>
        <dbReference type="Proteomes" id="UP001595821"/>
    </source>
</evidence>
<dbReference type="Proteomes" id="UP001595821">
    <property type="component" value="Unassembled WGS sequence"/>
</dbReference>
<evidence type="ECO:0000313" key="4">
    <source>
        <dbReference type="EMBL" id="MFC4247733.1"/>
    </source>
</evidence>
<dbReference type="InterPro" id="IPR002767">
    <property type="entry name" value="Thiamine_BP"/>
</dbReference>
<evidence type="ECO:0000256" key="2">
    <source>
        <dbReference type="SAM" id="MobiDB-lite"/>
    </source>
</evidence>
<gene>
    <name evidence="4" type="ORF">ACFOZ7_12285</name>
</gene>
<organism evidence="4 5">
    <name type="scientific">Natribaculum luteum</name>
    <dbReference type="NCBI Taxonomy" id="1586232"/>
    <lineage>
        <taxon>Archaea</taxon>
        <taxon>Methanobacteriati</taxon>
        <taxon>Methanobacteriota</taxon>
        <taxon>Stenosarchaea group</taxon>
        <taxon>Halobacteria</taxon>
        <taxon>Halobacteriales</taxon>
        <taxon>Natrialbaceae</taxon>
        <taxon>Natribaculum</taxon>
    </lineage>
</organism>